<dbReference type="STRING" id="551996.SAMN05192573_112109"/>
<evidence type="ECO:0000313" key="3">
    <source>
        <dbReference type="Proteomes" id="UP000199705"/>
    </source>
</evidence>
<protein>
    <recommendedName>
        <fullName evidence="4">DUF1080 domain-containing protein</fullName>
    </recommendedName>
</protein>
<dbReference type="Gene3D" id="2.60.120.560">
    <property type="entry name" value="Exo-inulinase, domain 1"/>
    <property type="match status" value="1"/>
</dbReference>
<dbReference type="EMBL" id="FNCG01000012">
    <property type="protein sequence ID" value="SDH75591.1"/>
    <property type="molecule type" value="Genomic_DNA"/>
</dbReference>
<feature type="signal peptide" evidence="1">
    <location>
        <begin position="1"/>
        <end position="22"/>
    </location>
</feature>
<feature type="chain" id="PRO_5011483917" description="DUF1080 domain-containing protein" evidence="1">
    <location>
        <begin position="23"/>
        <end position="227"/>
    </location>
</feature>
<dbReference type="AlphaFoldDB" id="A0A1G8F0C6"/>
<evidence type="ECO:0000256" key="1">
    <source>
        <dbReference type="SAM" id="SignalP"/>
    </source>
</evidence>
<gene>
    <name evidence="2" type="ORF">SAMN05192573_112109</name>
</gene>
<name>A0A1G8F0C6_9SPHI</name>
<reference evidence="3" key="1">
    <citation type="submission" date="2016-10" db="EMBL/GenBank/DDBJ databases">
        <authorList>
            <person name="Varghese N."/>
            <person name="Submissions S."/>
        </authorList>
    </citation>
    <scope>NUCLEOTIDE SEQUENCE [LARGE SCALE GENOMIC DNA]</scope>
    <source>
        <strain evidence="3">Gh-67</strain>
    </source>
</reference>
<accession>A0A1G8F0C6</accession>
<keyword evidence="3" id="KW-1185">Reference proteome</keyword>
<proteinExistence type="predicted"/>
<dbReference type="RefSeq" id="WP_218134482.1">
    <property type="nucleotide sequence ID" value="NZ_FNCG01000012.1"/>
</dbReference>
<evidence type="ECO:0008006" key="4">
    <source>
        <dbReference type="Google" id="ProtNLM"/>
    </source>
</evidence>
<evidence type="ECO:0000313" key="2">
    <source>
        <dbReference type="EMBL" id="SDH75591.1"/>
    </source>
</evidence>
<organism evidence="2 3">
    <name type="scientific">Mucilaginibacter gossypii</name>
    <dbReference type="NCBI Taxonomy" id="551996"/>
    <lineage>
        <taxon>Bacteria</taxon>
        <taxon>Pseudomonadati</taxon>
        <taxon>Bacteroidota</taxon>
        <taxon>Sphingobacteriia</taxon>
        <taxon>Sphingobacteriales</taxon>
        <taxon>Sphingobacteriaceae</taxon>
        <taxon>Mucilaginibacter</taxon>
    </lineage>
</organism>
<keyword evidence="1" id="KW-0732">Signal</keyword>
<dbReference type="Proteomes" id="UP000199705">
    <property type="component" value="Unassembled WGS sequence"/>
</dbReference>
<sequence>MKNYIFLLIIYGYLSLSSTMQAQNIRLDAKSHKPVQVSMSFQIIDGRKVMRVTKDSSVKTVDQPTFVKLDSVNFKNGVIEVKVLSRLLPTAQKDNRGFIGLAFHIKDDNSRFEAIYIRPTNGRADDQIRRNHTVQYFSYPDFPYSRLRKESPEQYETYADMGLNEWIKLKISVVGNKARLYINDSKFPAFVVNDLKLRSDQPGGIGLWVDVGTEGFFRDLRVLPADK</sequence>